<dbReference type="Proteomes" id="UP000274346">
    <property type="component" value="Chromosome"/>
</dbReference>
<sequence>MMFSAQRVVKFTEAVSRTALLTRLAAGLQADGLVKPSFSRRGAGAGKGLSDGDFYGDPQRRHPAYRV</sequence>
<evidence type="ECO:0000256" key="1">
    <source>
        <dbReference type="SAM" id="MobiDB-lite"/>
    </source>
</evidence>
<evidence type="ECO:0000313" key="3">
    <source>
        <dbReference type="Proteomes" id="UP000274346"/>
    </source>
</evidence>
<organism evidence="2 3">
    <name type="scientific">Raoultella terrigena</name>
    <name type="common">Klebsiella terrigena</name>
    <dbReference type="NCBI Taxonomy" id="577"/>
    <lineage>
        <taxon>Bacteria</taxon>
        <taxon>Pseudomonadati</taxon>
        <taxon>Pseudomonadota</taxon>
        <taxon>Gammaproteobacteria</taxon>
        <taxon>Enterobacterales</taxon>
        <taxon>Enterobacteriaceae</taxon>
        <taxon>Klebsiella/Raoultella group</taxon>
        <taxon>Raoultella</taxon>
    </lineage>
</organism>
<feature type="region of interest" description="Disordered" evidence="1">
    <location>
        <begin position="37"/>
        <end position="67"/>
    </location>
</feature>
<reference evidence="2 3" key="1">
    <citation type="submission" date="2018-12" db="EMBL/GenBank/DDBJ databases">
        <authorList>
            <consortium name="Pathogen Informatics"/>
        </authorList>
    </citation>
    <scope>NUCLEOTIDE SEQUENCE [LARGE SCALE GENOMIC DNA]</scope>
    <source>
        <strain evidence="2 3">NCTC13098</strain>
    </source>
</reference>
<name>A0A3P8KGN3_RAOTE</name>
<protein>
    <submittedName>
        <fullName evidence="2">Uncharacterized protein</fullName>
    </submittedName>
</protein>
<proteinExistence type="predicted"/>
<dbReference type="KEGG" id="rtg:NCTC13098_01613"/>
<evidence type="ECO:0000313" key="2">
    <source>
        <dbReference type="EMBL" id="VDR25301.1"/>
    </source>
</evidence>
<gene>
    <name evidence="2" type="ORF">NCTC13098_01613</name>
</gene>
<accession>A0A3P8KGN3</accession>
<dbReference type="AlphaFoldDB" id="A0A3P8KGN3"/>
<dbReference type="EMBL" id="LR131271">
    <property type="protein sequence ID" value="VDR25301.1"/>
    <property type="molecule type" value="Genomic_DNA"/>
</dbReference>